<dbReference type="InterPro" id="IPR045304">
    <property type="entry name" value="LbH_SAT"/>
</dbReference>
<evidence type="ECO:0000256" key="4">
    <source>
        <dbReference type="ARBA" id="ARBA00022679"/>
    </source>
</evidence>
<dbReference type="Pfam" id="PF00132">
    <property type="entry name" value="Hexapep"/>
    <property type="match status" value="1"/>
</dbReference>
<dbReference type="Gene3D" id="1.10.3130.10">
    <property type="entry name" value="serine acetyltransferase, domain 1"/>
    <property type="match status" value="1"/>
</dbReference>
<organism evidence="7 8">
    <name type="scientific">Novosphingobium barchaimii LL02</name>
    <dbReference type="NCBI Taxonomy" id="1114963"/>
    <lineage>
        <taxon>Bacteria</taxon>
        <taxon>Pseudomonadati</taxon>
        <taxon>Pseudomonadota</taxon>
        <taxon>Alphaproteobacteria</taxon>
        <taxon>Sphingomonadales</taxon>
        <taxon>Sphingomonadaceae</taxon>
        <taxon>Novosphingobium</taxon>
    </lineage>
</organism>
<evidence type="ECO:0000256" key="2">
    <source>
        <dbReference type="ARBA" id="ARBA00013266"/>
    </source>
</evidence>
<dbReference type="InterPro" id="IPR053376">
    <property type="entry name" value="Serine_acetyltransferase"/>
</dbReference>
<reference evidence="7 8" key="1">
    <citation type="journal article" date="2015" name="G3 (Bethesda)">
        <title>Insights into Ongoing Evolution of the Hexachlorocyclohexane Catabolic Pathway from Comparative Genomics of Ten Sphingomonadaceae Strains.</title>
        <authorList>
            <person name="Pearce S.L."/>
            <person name="Oakeshott J.G."/>
            <person name="Pandey G."/>
        </authorList>
    </citation>
    <scope>NUCLEOTIDE SEQUENCE [LARGE SCALE GENOMIC DNA]</scope>
    <source>
        <strain evidence="7 8">LL02</strain>
    </source>
</reference>
<proteinExistence type="inferred from homology"/>
<dbReference type="EC" id="2.3.1.30" evidence="2"/>
<keyword evidence="3" id="KW-0028">Amino-acid biosynthesis</keyword>
<dbReference type="OrthoDB" id="9801456at2"/>
<dbReference type="CDD" id="cd03354">
    <property type="entry name" value="LbH_SAT"/>
    <property type="match status" value="1"/>
</dbReference>
<dbReference type="Gene3D" id="2.160.10.10">
    <property type="entry name" value="Hexapeptide repeat proteins"/>
    <property type="match status" value="1"/>
</dbReference>
<comment type="similarity">
    <text evidence="1">Belongs to the transferase hexapeptide repeat family.</text>
</comment>
<dbReference type="EMBL" id="JACU01000007">
    <property type="protein sequence ID" value="KMS53568.1"/>
    <property type="molecule type" value="Genomic_DNA"/>
</dbReference>
<dbReference type="AlphaFoldDB" id="A0A0J7XRA0"/>
<keyword evidence="8" id="KW-1185">Reference proteome</keyword>
<dbReference type="InterPro" id="IPR042122">
    <property type="entry name" value="Ser_AcTrfase_N_sf"/>
</dbReference>
<accession>A0A0J7XRA0</accession>
<comment type="caution">
    <text evidence="7">The sequence shown here is derived from an EMBL/GenBank/DDBJ whole genome shotgun (WGS) entry which is preliminary data.</text>
</comment>
<sequence>MTITSDPSTNGNASDTAADFWDVGGIVRELAQIRRDWRGTNTHHAEYGVESFPSRVRLAKVTEELCGALFPLRLGPDFVRLHNEDLFVTQTLQISLSRLHAQLRLELTYTLDEEDGETIEEGATRMVLSLLRELPDIRRLLDIDIEAAFRGDPSARSLDEVLICYPGLLAIIHYRLAHALHLKGATLVARIISEIAHGRTGIDIHPGARIGKGFFIDHGTGVVIGETAIIGDNVRIYQGVTLGAKNFPAEASGALIKALPRHPVIENDVVIYAGATILGRVTIGAGSEIGGNVWLTHDVAPFSRVFQAREQNLVISPQGDRGLPA</sequence>
<keyword evidence="5" id="KW-0012">Acyltransferase</keyword>
<dbReference type="GO" id="GO:0009001">
    <property type="term" value="F:serine O-acetyltransferase activity"/>
    <property type="evidence" value="ECO:0007669"/>
    <property type="project" value="UniProtKB-EC"/>
</dbReference>
<dbReference type="InterPro" id="IPR001451">
    <property type="entry name" value="Hexapep"/>
</dbReference>
<evidence type="ECO:0000313" key="8">
    <source>
        <dbReference type="Proteomes" id="UP000052268"/>
    </source>
</evidence>
<dbReference type="NCBIfam" id="NF041874">
    <property type="entry name" value="EPS_EpsC"/>
    <property type="match status" value="1"/>
</dbReference>
<dbReference type="SUPFAM" id="SSF51161">
    <property type="entry name" value="Trimeric LpxA-like enzymes"/>
    <property type="match status" value="1"/>
</dbReference>
<evidence type="ECO:0000256" key="1">
    <source>
        <dbReference type="ARBA" id="ARBA00007274"/>
    </source>
</evidence>
<evidence type="ECO:0000313" key="7">
    <source>
        <dbReference type="EMBL" id="KMS53568.1"/>
    </source>
</evidence>
<dbReference type="PANTHER" id="PTHR42811">
    <property type="entry name" value="SERINE ACETYLTRANSFERASE"/>
    <property type="match status" value="1"/>
</dbReference>
<evidence type="ECO:0000256" key="6">
    <source>
        <dbReference type="ARBA" id="ARBA00049486"/>
    </source>
</evidence>
<evidence type="ECO:0000256" key="5">
    <source>
        <dbReference type="ARBA" id="ARBA00023315"/>
    </source>
</evidence>
<dbReference type="RefSeq" id="WP_059152532.1">
    <property type="nucleotide sequence ID" value="NZ_KQ130455.1"/>
</dbReference>
<dbReference type="GO" id="GO:0008652">
    <property type="term" value="P:amino acid biosynthetic process"/>
    <property type="evidence" value="ECO:0007669"/>
    <property type="project" value="UniProtKB-KW"/>
</dbReference>
<evidence type="ECO:0000256" key="3">
    <source>
        <dbReference type="ARBA" id="ARBA00022605"/>
    </source>
</evidence>
<gene>
    <name evidence="7" type="ORF">V474_23130</name>
</gene>
<comment type="catalytic activity">
    <reaction evidence="6">
        <text>L-serine + acetyl-CoA = O-acetyl-L-serine + CoA</text>
        <dbReference type="Rhea" id="RHEA:24560"/>
        <dbReference type="ChEBI" id="CHEBI:33384"/>
        <dbReference type="ChEBI" id="CHEBI:57287"/>
        <dbReference type="ChEBI" id="CHEBI:57288"/>
        <dbReference type="ChEBI" id="CHEBI:58340"/>
        <dbReference type="EC" id="2.3.1.30"/>
    </reaction>
</comment>
<dbReference type="InterPro" id="IPR011004">
    <property type="entry name" value="Trimer_LpxA-like_sf"/>
</dbReference>
<dbReference type="PATRIC" id="fig|1114963.3.peg.3466"/>
<protein>
    <recommendedName>
        <fullName evidence="2">serine O-acetyltransferase</fullName>
        <ecNumber evidence="2">2.3.1.30</ecNumber>
    </recommendedName>
</protein>
<name>A0A0J7XRA0_9SPHN</name>
<keyword evidence="4 7" id="KW-0808">Transferase</keyword>
<dbReference type="Proteomes" id="UP000052268">
    <property type="component" value="Unassembled WGS sequence"/>
</dbReference>